<evidence type="ECO:0000256" key="4">
    <source>
        <dbReference type="ARBA" id="ARBA00022475"/>
    </source>
</evidence>
<dbReference type="PROSITE" id="PS50893">
    <property type="entry name" value="ABC_TRANSPORTER_2"/>
    <property type="match status" value="2"/>
</dbReference>
<sequence>MTFHSLEAQSVRVRSRQTASPGGADSLLVQPVSLTLRPGHAVTLLGETGSGKSLLAQALIGTLPPTLVAEGEVLLNGVSQLDQPPAARRALWGRTVAVLPQEPWLALDPTMRAGAQVMETRWLVGGLSRRRAWQAAREALRGLDVLAADSRLPGQLSGGMAQRVAFAAAQTGDAPLLVADEPTKGLDVSRRDQVTALLDRHVQAGGALLTITHDPAVARALGGTVVVMRDGAVLEQGPAAEVLFRPAHAFTQALLAADPEGWPRRESAGAPAGQPVLTAREVAVARGGRTLFSGLSLDLAAGEVVGLSGPSGCGKSSFGDVCLGLLEPESGTVQRPAMAPYRWQKLYQDPPAAFAPKVSLRTALMDVVRRHRCDPAAISPLLRRLGLDEALLDRLPSQVSGGELQRLALLRVLLLKPVFLFADEPTSRLDLLTQQETIGLLTAAAREQGCAVLLVSHDRTLLDRVCDRVLTLPAAA</sequence>
<dbReference type="GO" id="GO:0005886">
    <property type="term" value="C:plasma membrane"/>
    <property type="evidence" value="ECO:0007669"/>
    <property type="project" value="UniProtKB-SubCell"/>
</dbReference>
<comment type="similarity">
    <text evidence="2">Belongs to the ABC transporter superfamily.</text>
</comment>
<comment type="caution">
    <text evidence="10">The sequence shown here is derived from an EMBL/GenBank/DDBJ whole genome shotgun (WGS) entry which is preliminary data.</text>
</comment>
<protein>
    <submittedName>
        <fullName evidence="10">Peptide/nickel transport system ATP-binding protein</fullName>
    </submittedName>
</protein>
<evidence type="ECO:0000256" key="1">
    <source>
        <dbReference type="ARBA" id="ARBA00004417"/>
    </source>
</evidence>
<evidence type="ECO:0000256" key="8">
    <source>
        <dbReference type="SAM" id="MobiDB-lite"/>
    </source>
</evidence>
<reference evidence="10 11" key="1">
    <citation type="submission" date="2020-08" db="EMBL/GenBank/DDBJ databases">
        <title>Genomic Encyclopedia of Type Strains, Phase IV (KMG-IV): sequencing the most valuable type-strain genomes for metagenomic binning, comparative biology and taxonomic classification.</title>
        <authorList>
            <person name="Goeker M."/>
        </authorList>
    </citation>
    <scope>NUCLEOTIDE SEQUENCE [LARGE SCALE GENOMIC DNA]</scope>
    <source>
        <strain evidence="10 11">DSM 11590</strain>
    </source>
</reference>
<dbReference type="InterPro" id="IPR050388">
    <property type="entry name" value="ABC_Ni/Peptide_Import"/>
</dbReference>
<evidence type="ECO:0000256" key="6">
    <source>
        <dbReference type="ARBA" id="ARBA00022840"/>
    </source>
</evidence>
<dbReference type="InterPro" id="IPR017871">
    <property type="entry name" value="ABC_transporter-like_CS"/>
</dbReference>
<name>A0A7X0DKF0_NOVIT</name>
<dbReference type="SMART" id="SM00382">
    <property type="entry name" value="AAA"/>
    <property type="match status" value="2"/>
</dbReference>
<dbReference type="PANTHER" id="PTHR43297:SF7">
    <property type="entry name" value="D,D-DIPEPTIDE TRANSPORT ATP-BINDING PROTEIN DDPD-RELATED"/>
    <property type="match status" value="1"/>
</dbReference>
<gene>
    <name evidence="10" type="ORF">FHS48_000271</name>
</gene>
<dbReference type="AlphaFoldDB" id="A0A7X0DKF0"/>
<dbReference type="Proteomes" id="UP000544872">
    <property type="component" value="Unassembled WGS sequence"/>
</dbReference>
<evidence type="ECO:0000313" key="11">
    <source>
        <dbReference type="Proteomes" id="UP000544872"/>
    </source>
</evidence>
<dbReference type="RefSeq" id="WP_184260461.1">
    <property type="nucleotide sequence ID" value="NZ_JACIIX010000001.1"/>
</dbReference>
<dbReference type="PANTHER" id="PTHR43297">
    <property type="entry name" value="OLIGOPEPTIDE TRANSPORT ATP-BINDING PROTEIN APPD"/>
    <property type="match status" value="1"/>
</dbReference>
<keyword evidence="4" id="KW-1003">Cell membrane</keyword>
<evidence type="ECO:0000256" key="5">
    <source>
        <dbReference type="ARBA" id="ARBA00022741"/>
    </source>
</evidence>
<dbReference type="InterPro" id="IPR003439">
    <property type="entry name" value="ABC_transporter-like_ATP-bd"/>
</dbReference>
<keyword evidence="6 10" id="KW-0067">ATP-binding</keyword>
<accession>A0A7X0DKF0</accession>
<dbReference type="SUPFAM" id="SSF52540">
    <property type="entry name" value="P-loop containing nucleoside triphosphate hydrolases"/>
    <property type="match status" value="2"/>
</dbReference>
<keyword evidence="11" id="KW-1185">Reference proteome</keyword>
<feature type="region of interest" description="Disordered" evidence="8">
    <location>
        <begin position="1"/>
        <end position="24"/>
    </location>
</feature>
<keyword evidence="3" id="KW-0813">Transport</keyword>
<dbReference type="EMBL" id="JACIIX010000001">
    <property type="protein sequence ID" value="MBB6208890.1"/>
    <property type="molecule type" value="Genomic_DNA"/>
</dbReference>
<evidence type="ECO:0000313" key="10">
    <source>
        <dbReference type="EMBL" id="MBB6208890.1"/>
    </source>
</evidence>
<evidence type="ECO:0000256" key="2">
    <source>
        <dbReference type="ARBA" id="ARBA00005417"/>
    </source>
</evidence>
<dbReference type="InterPro" id="IPR003593">
    <property type="entry name" value="AAA+_ATPase"/>
</dbReference>
<dbReference type="GO" id="GO:0005524">
    <property type="term" value="F:ATP binding"/>
    <property type="evidence" value="ECO:0007669"/>
    <property type="project" value="UniProtKB-KW"/>
</dbReference>
<evidence type="ECO:0000256" key="7">
    <source>
        <dbReference type="ARBA" id="ARBA00023136"/>
    </source>
</evidence>
<feature type="domain" description="ABC transporter" evidence="9">
    <location>
        <begin position="11"/>
        <end position="255"/>
    </location>
</feature>
<dbReference type="Gene3D" id="3.40.50.300">
    <property type="entry name" value="P-loop containing nucleotide triphosphate hydrolases"/>
    <property type="match status" value="2"/>
</dbReference>
<dbReference type="GO" id="GO:0016887">
    <property type="term" value="F:ATP hydrolysis activity"/>
    <property type="evidence" value="ECO:0007669"/>
    <property type="project" value="InterPro"/>
</dbReference>
<keyword evidence="7" id="KW-0472">Membrane</keyword>
<feature type="domain" description="ABC transporter" evidence="9">
    <location>
        <begin position="277"/>
        <end position="476"/>
    </location>
</feature>
<comment type="subcellular location">
    <subcellularLocation>
        <location evidence="1">Cell inner membrane</location>
        <topology evidence="1">Peripheral membrane protein</topology>
    </subcellularLocation>
</comment>
<evidence type="ECO:0000259" key="9">
    <source>
        <dbReference type="PROSITE" id="PS50893"/>
    </source>
</evidence>
<organism evidence="10 11">
    <name type="scientific">Novispirillum itersonii</name>
    <name type="common">Aquaspirillum itersonii</name>
    <dbReference type="NCBI Taxonomy" id="189"/>
    <lineage>
        <taxon>Bacteria</taxon>
        <taxon>Pseudomonadati</taxon>
        <taxon>Pseudomonadota</taxon>
        <taxon>Alphaproteobacteria</taxon>
        <taxon>Rhodospirillales</taxon>
        <taxon>Novispirillaceae</taxon>
        <taxon>Novispirillum</taxon>
    </lineage>
</organism>
<evidence type="ECO:0000256" key="3">
    <source>
        <dbReference type="ARBA" id="ARBA00022448"/>
    </source>
</evidence>
<proteinExistence type="inferred from homology"/>
<keyword evidence="5" id="KW-0547">Nucleotide-binding</keyword>
<dbReference type="PROSITE" id="PS00211">
    <property type="entry name" value="ABC_TRANSPORTER_1"/>
    <property type="match status" value="1"/>
</dbReference>
<dbReference type="InterPro" id="IPR027417">
    <property type="entry name" value="P-loop_NTPase"/>
</dbReference>
<dbReference type="Pfam" id="PF00005">
    <property type="entry name" value="ABC_tran"/>
    <property type="match status" value="2"/>
</dbReference>